<protein>
    <submittedName>
        <fullName evidence="1">Uncharacterized protein</fullName>
    </submittedName>
</protein>
<proteinExistence type="predicted"/>
<dbReference type="Proteomes" id="UP000482155">
    <property type="component" value="Unassembled WGS sequence"/>
</dbReference>
<evidence type="ECO:0000313" key="1">
    <source>
        <dbReference type="EMBL" id="NEX63554.1"/>
    </source>
</evidence>
<dbReference type="RefSeq" id="WP_163967504.1">
    <property type="nucleotide sequence ID" value="NZ_JAAIVB010000073.1"/>
</dbReference>
<organism evidence="1 2">
    <name type="scientific">Noviherbaspirillum galbum</name>
    <dbReference type="NCBI Taxonomy" id="2709383"/>
    <lineage>
        <taxon>Bacteria</taxon>
        <taxon>Pseudomonadati</taxon>
        <taxon>Pseudomonadota</taxon>
        <taxon>Betaproteobacteria</taxon>
        <taxon>Burkholderiales</taxon>
        <taxon>Oxalobacteraceae</taxon>
        <taxon>Noviherbaspirillum</taxon>
    </lineage>
</organism>
<evidence type="ECO:0000313" key="2">
    <source>
        <dbReference type="Proteomes" id="UP000482155"/>
    </source>
</evidence>
<dbReference type="AlphaFoldDB" id="A0A6B3SS89"/>
<accession>A0A6B3SS89</accession>
<keyword evidence="2" id="KW-1185">Reference proteome</keyword>
<name>A0A6B3SS89_9BURK</name>
<dbReference type="EMBL" id="JAAIVB010000073">
    <property type="protein sequence ID" value="NEX63554.1"/>
    <property type="molecule type" value="Genomic_DNA"/>
</dbReference>
<sequence>MPFLLPCFYLDEPLDEEDLAFVRRSLTGHWARFKTGAADVEQRRVPAVLPAPDEHGRYADTREERAERIRANLRHAGIRQWNGRQVLWVMPRDTDWDAIFQFAIREETGFGPYVAQRWFPENGVLVRNTIRIVDTDAMLRRL</sequence>
<gene>
    <name evidence="1" type="ORF">G3574_20950</name>
</gene>
<reference evidence="1 2" key="1">
    <citation type="submission" date="2020-02" db="EMBL/GenBank/DDBJ databases">
        <authorList>
            <person name="Kim M.K."/>
        </authorList>
    </citation>
    <scope>NUCLEOTIDE SEQUENCE [LARGE SCALE GENOMIC DNA]</scope>
    <source>
        <strain evidence="1 2">17J57-3</strain>
    </source>
</reference>
<comment type="caution">
    <text evidence="1">The sequence shown here is derived from an EMBL/GenBank/DDBJ whole genome shotgun (WGS) entry which is preliminary data.</text>
</comment>